<evidence type="ECO:0000259" key="14">
    <source>
        <dbReference type="PROSITE" id="PS50109"/>
    </source>
</evidence>
<dbReference type="Proteomes" id="UP000317835">
    <property type="component" value="Plasmid pElP_3"/>
</dbReference>
<evidence type="ECO:0000256" key="1">
    <source>
        <dbReference type="ARBA" id="ARBA00000085"/>
    </source>
</evidence>
<accession>A0A518HF92</accession>
<dbReference type="InterPro" id="IPR003594">
    <property type="entry name" value="HATPase_dom"/>
</dbReference>
<evidence type="ECO:0000313" key="18">
    <source>
        <dbReference type="Proteomes" id="UP000317835"/>
    </source>
</evidence>
<dbReference type="CDD" id="cd16922">
    <property type="entry name" value="HATPase_EvgS-ArcB-TorS-like"/>
    <property type="match status" value="1"/>
</dbReference>
<comment type="subcellular location">
    <subcellularLocation>
        <location evidence="2">Membrane</location>
    </subcellularLocation>
</comment>
<dbReference type="EMBL" id="CP036429">
    <property type="protein sequence ID" value="QDV39500.1"/>
    <property type="molecule type" value="Genomic_DNA"/>
</dbReference>
<keyword evidence="6" id="KW-0547">Nucleotide-binding</keyword>
<dbReference type="SUPFAM" id="SSF52172">
    <property type="entry name" value="CheY-like"/>
    <property type="match status" value="3"/>
</dbReference>
<dbReference type="InterPro" id="IPR001789">
    <property type="entry name" value="Sig_transdc_resp-reg_receiver"/>
</dbReference>
<dbReference type="Pfam" id="PF08447">
    <property type="entry name" value="PAS_3"/>
    <property type="match status" value="1"/>
</dbReference>
<keyword evidence="8" id="KW-0067">ATP-binding</keyword>
<evidence type="ECO:0000256" key="5">
    <source>
        <dbReference type="ARBA" id="ARBA00022679"/>
    </source>
</evidence>
<dbReference type="AlphaFoldDB" id="A0A518HF92"/>
<evidence type="ECO:0000256" key="8">
    <source>
        <dbReference type="ARBA" id="ARBA00022840"/>
    </source>
</evidence>
<dbReference type="RefSeq" id="WP_145279703.1">
    <property type="nucleotide sequence ID" value="NZ_CP036429.1"/>
</dbReference>
<evidence type="ECO:0000256" key="2">
    <source>
        <dbReference type="ARBA" id="ARBA00004370"/>
    </source>
</evidence>
<dbReference type="InterPro" id="IPR003661">
    <property type="entry name" value="HisK_dim/P_dom"/>
</dbReference>
<dbReference type="Gene3D" id="3.30.450.20">
    <property type="entry name" value="PAS domain"/>
    <property type="match status" value="2"/>
</dbReference>
<evidence type="ECO:0000256" key="10">
    <source>
        <dbReference type="ARBA" id="ARBA00023136"/>
    </source>
</evidence>
<dbReference type="InterPro" id="IPR011006">
    <property type="entry name" value="CheY-like_superfamily"/>
</dbReference>
<dbReference type="Pfam" id="PF02518">
    <property type="entry name" value="HATPase_c"/>
    <property type="match status" value="1"/>
</dbReference>
<dbReference type="PROSITE" id="PS50109">
    <property type="entry name" value="HIS_KIN"/>
    <property type="match status" value="1"/>
</dbReference>
<dbReference type="GO" id="GO:0016020">
    <property type="term" value="C:membrane"/>
    <property type="evidence" value="ECO:0007669"/>
    <property type="project" value="UniProtKB-SubCell"/>
</dbReference>
<sequence>MADETGSRVLILAPTGQDASVLGRALEAGGIRSVCCGDAKALVEGIRRGAGAVLVADEALGPGSRDALAEALDGQQAWSDLPIVVMAAQGRPFGPGWSFLQDSGRSSQAVLLERPVHSATLISVVRSALRTRQRQYQIRDELDRRRAAEHALRLGERRQVLLVRLNDALRPLGDPLAIQSEACRILGEHLGACRVHYAEVEGEGEYGLVREEYCDGVPSVAGRHRLDDFGPTAMDEFRAGRTLILPDVMNDPRLSPGGRAVTAALGVGSYMIVPLIKRGRLVALLVVHHREAHEWDEGEITAIEEVSERTWAAVERARSEAALRESEARYRTLFESIDEGFCIIEMIFDDSGRGVDYRFLVTNPAFVRHTGLADTRGKTARQLVPDLEDRWPETYGRVAASGEAERFIDESPAMGRWFEVDAFRIGEPGDRRVALLFNDISTRKRAELERDRFFELSVDLIAIASIADGTWKRVNPAFGRILGWSEAELVARPFLEIVHPDDLERSRGAIAELAEGRPLDAFEHRLRCKDGSDRWIAWTTAPYAAEGLIYCVGRDTTDRKQAEQALLDSKRHAEAASRAKSEFLANMSHEIRTPMTAILGYADILASRLRGPEDQDCVETIRRNGRFLIQVINDILDLSKIEAGKLEIQPERIEPARIVEEVRSLMDVRAREKGLPLEVRYDGPIPRAIESDPTRLRQILINLVGNAIKFTESGLVRVVVRFEPGPGRLVFEVEDSGIGLTPEQQAGLFRPFTQADGTMTRRFGGTGLGLVICRRLVEMLGGEIAVDSAPGRGSTFSFSVTSPPMRGEPMVEPGDAERPPSRPDAKADLPPRLEGRILVVDDLPEIRLVARHHLERAGVEVLDAPDGRQALEAVDRADREARPIDAIVLDVQMPVMDGLETVSRLRAIGFDRPIIALTAHAMQGDRERILDAGFDDHLAKPIDGGQLVMLLGSALRRPATEPPPPAPCPGRGRRILLVEDGEDARRVLVHLLRMSGFDIRAAPDGRSALRVCREHPPDFVVLDLGLPDIDGLDLARRLRASGGLADALFIALSGQDGRDVRDRALGAGIDHFLVKPAGAEEIEALIARVDSRDHARR</sequence>
<feature type="modified residue" description="4-aspartylphosphate" evidence="12">
    <location>
        <position position="1023"/>
    </location>
</feature>
<dbReference type="PROSITE" id="PS50112">
    <property type="entry name" value="PAS"/>
    <property type="match status" value="1"/>
</dbReference>
<keyword evidence="5 17" id="KW-0808">Transferase</keyword>
<dbReference type="PROSITE" id="PS50110">
    <property type="entry name" value="RESPONSE_REGULATORY"/>
    <property type="match status" value="2"/>
</dbReference>
<evidence type="ECO:0000256" key="9">
    <source>
        <dbReference type="ARBA" id="ARBA00023012"/>
    </source>
</evidence>
<dbReference type="GO" id="GO:0000155">
    <property type="term" value="F:phosphorelay sensor kinase activity"/>
    <property type="evidence" value="ECO:0007669"/>
    <property type="project" value="InterPro"/>
</dbReference>
<evidence type="ECO:0000256" key="7">
    <source>
        <dbReference type="ARBA" id="ARBA00022777"/>
    </source>
</evidence>
<dbReference type="InterPro" id="IPR013655">
    <property type="entry name" value="PAS_fold_3"/>
</dbReference>
<dbReference type="Gene3D" id="1.10.287.130">
    <property type="match status" value="1"/>
</dbReference>
<dbReference type="PANTHER" id="PTHR45339">
    <property type="entry name" value="HYBRID SIGNAL TRANSDUCTION HISTIDINE KINASE J"/>
    <property type="match status" value="1"/>
</dbReference>
<keyword evidence="4 12" id="KW-0597">Phosphoprotein</keyword>
<dbReference type="Gene3D" id="3.40.50.2300">
    <property type="match status" value="2"/>
</dbReference>
<dbReference type="SUPFAM" id="SSF55874">
    <property type="entry name" value="ATPase domain of HSP90 chaperone/DNA topoisomerase II/histidine kinase"/>
    <property type="match status" value="1"/>
</dbReference>
<evidence type="ECO:0000313" key="17">
    <source>
        <dbReference type="EMBL" id="QDV39500.1"/>
    </source>
</evidence>
<dbReference type="SMART" id="SM00387">
    <property type="entry name" value="HATPase_c"/>
    <property type="match status" value="1"/>
</dbReference>
<dbReference type="KEGG" id="tpla:ElP_74680"/>
<dbReference type="Gene3D" id="3.30.450.40">
    <property type="match status" value="1"/>
</dbReference>
<dbReference type="OrthoDB" id="3272385at2"/>
<dbReference type="Pfam" id="PF01590">
    <property type="entry name" value="GAF"/>
    <property type="match status" value="1"/>
</dbReference>
<feature type="domain" description="PAS" evidence="16">
    <location>
        <begin position="474"/>
        <end position="517"/>
    </location>
</feature>
<keyword evidence="18" id="KW-1185">Reference proteome</keyword>
<dbReference type="CDD" id="cd00130">
    <property type="entry name" value="PAS"/>
    <property type="match status" value="1"/>
</dbReference>
<keyword evidence="10" id="KW-0472">Membrane</keyword>
<feature type="domain" description="Histidine kinase" evidence="14">
    <location>
        <begin position="586"/>
        <end position="804"/>
    </location>
</feature>
<dbReference type="GO" id="GO:0005524">
    <property type="term" value="F:ATP binding"/>
    <property type="evidence" value="ECO:0007669"/>
    <property type="project" value="UniProtKB-KW"/>
</dbReference>
<evidence type="ECO:0000256" key="13">
    <source>
        <dbReference type="SAM" id="MobiDB-lite"/>
    </source>
</evidence>
<dbReference type="Gene3D" id="3.30.565.10">
    <property type="entry name" value="Histidine kinase-like ATPase, C-terminal domain"/>
    <property type="match status" value="1"/>
</dbReference>
<keyword evidence="11" id="KW-0131">Cell cycle</keyword>
<dbReference type="PANTHER" id="PTHR45339:SF5">
    <property type="entry name" value="HISTIDINE KINASE"/>
    <property type="match status" value="1"/>
</dbReference>
<organism evidence="17 18">
    <name type="scientific">Tautonia plasticadhaerens</name>
    <dbReference type="NCBI Taxonomy" id="2527974"/>
    <lineage>
        <taxon>Bacteria</taxon>
        <taxon>Pseudomonadati</taxon>
        <taxon>Planctomycetota</taxon>
        <taxon>Planctomycetia</taxon>
        <taxon>Isosphaerales</taxon>
        <taxon>Isosphaeraceae</taxon>
        <taxon>Tautonia</taxon>
    </lineage>
</organism>
<dbReference type="CDD" id="cd17546">
    <property type="entry name" value="REC_hyHK_CKI1_RcsC-like"/>
    <property type="match status" value="1"/>
</dbReference>
<geneLocation type="plasmid" evidence="18">
    <name>pelp_3</name>
</geneLocation>
<feature type="domain" description="Response regulatory" evidence="15">
    <location>
        <begin position="836"/>
        <end position="955"/>
    </location>
</feature>
<feature type="region of interest" description="Disordered" evidence="13">
    <location>
        <begin position="792"/>
        <end position="829"/>
    </location>
</feature>
<dbReference type="Pfam" id="PF13188">
    <property type="entry name" value="PAS_8"/>
    <property type="match status" value="1"/>
</dbReference>
<evidence type="ECO:0000259" key="15">
    <source>
        <dbReference type="PROSITE" id="PS50110"/>
    </source>
</evidence>
<dbReference type="NCBIfam" id="TIGR00229">
    <property type="entry name" value="sensory_box"/>
    <property type="match status" value="1"/>
</dbReference>
<dbReference type="InterPro" id="IPR004358">
    <property type="entry name" value="Sig_transdc_His_kin-like_C"/>
</dbReference>
<evidence type="ECO:0000256" key="4">
    <source>
        <dbReference type="ARBA" id="ARBA00022553"/>
    </source>
</evidence>
<dbReference type="InterPro" id="IPR036097">
    <property type="entry name" value="HisK_dim/P_sf"/>
</dbReference>
<feature type="compositionally biased region" description="Basic and acidic residues" evidence="13">
    <location>
        <begin position="815"/>
        <end position="829"/>
    </location>
</feature>
<keyword evidence="7 17" id="KW-0418">Kinase</keyword>
<dbReference type="InterPro" id="IPR035965">
    <property type="entry name" value="PAS-like_dom_sf"/>
</dbReference>
<evidence type="ECO:0000256" key="6">
    <source>
        <dbReference type="ARBA" id="ARBA00022741"/>
    </source>
</evidence>
<dbReference type="FunFam" id="1.10.287.130:FF:000038">
    <property type="entry name" value="Sensory transduction histidine kinase"/>
    <property type="match status" value="1"/>
</dbReference>
<dbReference type="SUPFAM" id="SSF55781">
    <property type="entry name" value="GAF domain-like"/>
    <property type="match status" value="1"/>
</dbReference>
<dbReference type="CDD" id="cd00082">
    <property type="entry name" value="HisKA"/>
    <property type="match status" value="1"/>
</dbReference>
<dbReference type="InterPro" id="IPR005467">
    <property type="entry name" value="His_kinase_dom"/>
</dbReference>
<evidence type="ECO:0000256" key="12">
    <source>
        <dbReference type="PROSITE-ProRule" id="PRU00169"/>
    </source>
</evidence>
<proteinExistence type="predicted"/>
<evidence type="ECO:0000256" key="3">
    <source>
        <dbReference type="ARBA" id="ARBA00012438"/>
    </source>
</evidence>
<dbReference type="InterPro" id="IPR036890">
    <property type="entry name" value="HATPase_C_sf"/>
</dbReference>
<feature type="domain" description="Response regulatory" evidence="15">
    <location>
        <begin position="974"/>
        <end position="1090"/>
    </location>
</feature>
<dbReference type="SMART" id="SM00065">
    <property type="entry name" value="GAF"/>
    <property type="match status" value="1"/>
</dbReference>
<protein>
    <recommendedName>
        <fullName evidence="3">histidine kinase</fullName>
        <ecNumber evidence="3">2.7.13.3</ecNumber>
    </recommendedName>
</protein>
<keyword evidence="9" id="KW-0902">Two-component regulatory system</keyword>
<dbReference type="InterPro" id="IPR003018">
    <property type="entry name" value="GAF"/>
</dbReference>
<dbReference type="SUPFAM" id="SSF47384">
    <property type="entry name" value="Homodimeric domain of signal transducing histidine kinase"/>
    <property type="match status" value="1"/>
</dbReference>
<dbReference type="Pfam" id="PF00512">
    <property type="entry name" value="HisKA"/>
    <property type="match status" value="1"/>
</dbReference>
<name>A0A518HF92_9BACT</name>
<dbReference type="PRINTS" id="PR00344">
    <property type="entry name" value="BCTRLSENSOR"/>
</dbReference>
<dbReference type="InterPro" id="IPR000014">
    <property type="entry name" value="PAS"/>
</dbReference>
<dbReference type="Pfam" id="PF00072">
    <property type="entry name" value="Response_reg"/>
    <property type="match status" value="2"/>
</dbReference>
<evidence type="ECO:0000256" key="11">
    <source>
        <dbReference type="ARBA" id="ARBA00023306"/>
    </source>
</evidence>
<dbReference type="SMART" id="SM00448">
    <property type="entry name" value="REC"/>
    <property type="match status" value="2"/>
</dbReference>
<dbReference type="EC" id="2.7.13.3" evidence="3"/>
<comment type="catalytic activity">
    <reaction evidence="1">
        <text>ATP + protein L-histidine = ADP + protein N-phospho-L-histidine.</text>
        <dbReference type="EC" id="2.7.13.3"/>
    </reaction>
</comment>
<feature type="modified residue" description="4-aspartylphosphate" evidence="12">
    <location>
        <position position="890"/>
    </location>
</feature>
<gene>
    <name evidence="17" type="primary">luxQ</name>
    <name evidence="17" type="ORF">ElP_74680</name>
</gene>
<dbReference type="FunFam" id="3.30.565.10:FF:000010">
    <property type="entry name" value="Sensor histidine kinase RcsC"/>
    <property type="match status" value="1"/>
</dbReference>
<keyword evidence="17" id="KW-0614">Plasmid</keyword>
<dbReference type="SMART" id="SM00091">
    <property type="entry name" value="PAS"/>
    <property type="match status" value="2"/>
</dbReference>
<dbReference type="SMART" id="SM00388">
    <property type="entry name" value="HisKA"/>
    <property type="match status" value="1"/>
</dbReference>
<dbReference type="SUPFAM" id="SSF55785">
    <property type="entry name" value="PYP-like sensor domain (PAS domain)"/>
    <property type="match status" value="2"/>
</dbReference>
<dbReference type="InterPro" id="IPR029016">
    <property type="entry name" value="GAF-like_dom_sf"/>
</dbReference>
<evidence type="ECO:0000259" key="16">
    <source>
        <dbReference type="PROSITE" id="PS50112"/>
    </source>
</evidence>
<reference evidence="17 18" key="1">
    <citation type="submission" date="2019-02" db="EMBL/GenBank/DDBJ databases">
        <title>Deep-cultivation of Planctomycetes and their phenomic and genomic characterization uncovers novel biology.</title>
        <authorList>
            <person name="Wiegand S."/>
            <person name="Jogler M."/>
            <person name="Boedeker C."/>
            <person name="Pinto D."/>
            <person name="Vollmers J."/>
            <person name="Rivas-Marin E."/>
            <person name="Kohn T."/>
            <person name="Peeters S.H."/>
            <person name="Heuer A."/>
            <person name="Rast P."/>
            <person name="Oberbeckmann S."/>
            <person name="Bunk B."/>
            <person name="Jeske O."/>
            <person name="Meyerdierks A."/>
            <person name="Storesund J.E."/>
            <person name="Kallscheuer N."/>
            <person name="Luecker S."/>
            <person name="Lage O.M."/>
            <person name="Pohl T."/>
            <person name="Merkel B.J."/>
            <person name="Hornburger P."/>
            <person name="Mueller R.-W."/>
            <person name="Bruemmer F."/>
            <person name="Labrenz M."/>
            <person name="Spormann A.M."/>
            <person name="Op den Camp H."/>
            <person name="Overmann J."/>
            <person name="Amann R."/>
            <person name="Jetten M.S.M."/>
            <person name="Mascher T."/>
            <person name="Medema M.H."/>
            <person name="Devos D.P."/>
            <person name="Kaster A.-K."/>
            <person name="Ovreas L."/>
            <person name="Rohde M."/>
            <person name="Galperin M.Y."/>
            <person name="Jogler C."/>
        </authorList>
    </citation>
    <scope>NUCLEOTIDE SEQUENCE [LARGE SCALE GENOMIC DNA]</scope>
    <source>
        <strain evidence="17 18">ElP</strain>
        <plasmid evidence="18">pelp_3</plasmid>
    </source>
</reference>